<keyword evidence="3 5" id="KW-1133">Transmembrane helix</keyword>
<proteinExistence type="predicted"/>
<evidence type="ECO:0000259" key="6">
    <source>
        <dbReference type="Pfam" id="PF13664"/>
    </source>
</evidence>
<accession>A0AAJ0MCL9</accession>
<dbReference type="EMBL" id="JAUIQD010000005">
    <property type="protein sequence ID" value="KAK3349764.1"/>
    <property type="molecule type" value="Genomic_DNA"/>
</dbReference>
<evidence type="ECO:0000256" key="1">
    <source>
        <dbReference type="ARBA" id="ARBA00004370"/>
    </source>
</evidence>
<feature type="transmembrane region" description="Helical" evidence="5">
    <location>
        <begin position="135"/>
        <end position="153"/>
    </location>
</feature>
<name>A0AAJ0MCL9_9PEZI</name>
<dbReference type="InterPro" id="IPR053009">
    <property type="entry name" value="Xanthocillin_Biosynth-Assoc"/>
</dbReference>
<keyword evidence="4 5" id="KW-0472">Membrane</keyword>
<dbReference type="PANTHER" id="PTHR23241">
    <property type="entry name" value="LATE EMBRYOGENESIS ABUNDANT PLANTS LEA-RELATED"/>
    <property type="match status" value="1"/>
</dbReference>
<evidence type="ECO:0000313" key="7">
    <source>
        <dbReference type="EMBL" id="KAK3349764.1"/>
    </source>
</evidence>
<reference evidence="7" key="2">
    <citation type="submission" date="2023-06" db="EMBL/GenBank/DDBJ databases">
        <authorList>
            <consortium name="Lawrence Berkeley National Laboratory"/>
            <person name="Haridas S."/>
            <person name="Hensen N."/>
            <person name="Bonometti L."/>
            <person name="Westerberg I."/>
            <person name="Brannstrom I.O."/>
            <person name="Guillou S."/>
            <person name="Cros-Aarteil S."/>
            <person name="Calhoun S."/>
            <person name="Kuo A."/>
            <person name="Mondo S."/>
            <person name="Pangilinan J."/>
            <person name="Riley R."/>
            <person name="Labutti K."/>
            <person name="Andreopoulos B."/>
            <person name="Lipzen A."/>
            <person name="Chen C."/>
            <person name="Yanf M."/>
            <person name="Daum C."/>
            <person name="Ng V."/>
            <person name="Clum A."/>
            <person name="Steindorff A."/>
            <person name="Ohm R."/>
            <person name="Martin F."/>
            <person name="Silar P."/>
            <person name="Natvig D."/>
            <person name="Lalanne C."/>
            <person name="Gautier V."/>
            <person name="Ament-Velasquez S.L."/>
            <person name="Kruys A."/>
            <person name="Hutchinson M.I."/>
            <person name="Powell A.J."/>
            <person name="Barry K."/>
            <person name="Miller A.N."/>
            <person name="Grigoriev I.V."/>
            <person name="Debuchy R."/>
            <person name="Gladieux P."/>
            <person name="Thoren M.H."/>
            <person name="Johannesson H."/>
        </authorList>
    </citation>
    <scope>NUCLEOTIDE SEQUENCE</scope>
    <source>
        <strain evidence="7">CBS 955.72</strain>
    </source>
</reference>
<protein>
    <recommendedName>
        <fullName evidence="6">TMEM205-like domain-containing protein</fullName>
    </recommendedName>
</protein>
<sequence>MDQVPALLAPFHLLFYSTLLGTELYQTFVMTKVCYDVLPRSAFTTLQKHIFLPPLFSRFYSIIRSKQDWLPFAVAGLTAFLNLGVYEPRTSKAMVDRIHQATRDSRQPIENGSIVDEGPSLEMQRLNRVFSKNHAMTIHLNLISIAAMLFYGWRLASRLNMASV</sequence>
<dbReference type="Proteomes" id="UP001275084">
    <property type="component" value="Unassembled WGS sequence"/>
</dbReference>
<evidence type="ECO:0000256" key="3">
    <source>
        <dbReference type="ARBA" id="ARBA00022989"/>
    </source>
</evidence>
<feature type="domain" description="TMEM205-like" evidence="6">
    <location>
        <begin position="14"/>
        <end position="51"/>
    </location>
</feature>
<comment type="caution">
    <text evidence="7">The sequence shown here is derived from an EMBL/GenBank/DDBJ whole genome shotgun (WGS) entry which is preliminary data.</text>
</comment>
<dbReference type="AlphaFoldDB" id="A0AAJ0MCL9"/>
<comment type="subcellular location">
    <subcellularLocation>
        <location evidence="1">Membrane</location>
    </subcellularLocation>
</comment>
<keyword evidence="2 5" id="KW-0812">Transmembrane</keyword>
<organism evidence="7 8">
    <name type="scientific">Lasiosphaeria hispida</name>
    <dbReference type="NCBI Taxonomy" id="260671"/>
    <lineage>
        <taxon>Eukaryota</taxon>
        <taxon>Fungi</taxon>
        <taxon>Dikarya</taxon>
        <taxon>Ascomycota</taxon>
        <taxon>Pezizomycotina</taxon>
        <taxon>Sordariomycetes</taxon>
        <taxon>Sordariomycetidae</taxon>
        <taxon>Sordariales</taxon>
        <taxon>Lasiosphaeriaceae</taxon>
        <taxon>Lasiosphaeria</taxon>
    </lineage>
</organism>
<evidence type="ECO:0000256" key="5">
    <source>
        <dbReference type="SAM" id="Phobius"/>
    </source>
</evidence>
<feature type="transmembrane region" description="Helical" evidence="5">
    <location>
        <begin position="69"/>
        <end position="86"/>
    </location>
</feature>
<dbReference type="GO" id="GO:0016020">
    <property type="term" value="C:membrane"/>
    <property type="evidence" value="ECO:0007669"/>
    <property type="project" value="UniProtKB-SubCell"/>
</dbReference>
<dbReference type="InterPro" id="IPR025423">
    <property type="entry name" value="TMEM205-like"/>
</dbReference>
<evidence type="ECO:0000313" key="8">
    <source>
        <dbReference type="Proteomes" id="UP001275084"/>
    </source>
</evidence>
<evidence type="ECO:0000256" key="4">
    <source>
        <dbReference type="ARBA" id="ARBA00023136"/>
    </source>
</evidence>
<keyword evidence="8" id="KW-1185">Reference proteome</keyword>
<reference evidence="7" key="1">
    <citation type="journal article" date="2023" name="Mol. Phylogenet. Evol.">
        <title>Genome-scale phylogeny and comparative genomics of the fungal order Sordariales.</title>
        <authorList>
            <person name="Hensen N."/>
            <person name="Bonometti L."/>
            <person name="Westerberg I."/>
            <person name="Brannstrom I.O."/>
            <person name="Guillou S."/>
            <person name="Cros-Aarteil S."/>
            <person name="Calhoun S."/>
            <person name="Haridas S."/>
            <person name="Kuo A."/>
            <person name="Mondo S."/>
            <person name="Pangilinan J."/>
            <person name="Riley R."/>
            <person name="LaButti K."/>
            <person name="Andreopoulos B."/>
            <person name="Lipzen A."/>
            <person name="Chen C."/>
            <person name="Yan M."/>
            <person name="Daum C."/>
            <person name="Ng V."/>
            <person name="Clum A."/>
            <person name="Steindorff A."/>
            <person name="Ohm R.A."/>
            <person name="Martin F."/>
            <person name="Silar P."/>
            <person name="Natvig D.O."/>
            <person name="Lalanne C."/>
            <person name="Gautier V."/>
            <person name="Ament-Velasquez S.L."/>
            <person name="Kruys A."/>
            <person name="Hutchinson M.I."/>
            <person name="Powell A.J."/>
            <person name="Barry K."/>
            <person name="Miller A.N."/>
            <person name="Grigoriev I.V."/>
            <person name="Debuchy R."/>
            <person name="Gladieux P."/>
            <person name="Hiltunen Thoren M."/>
            <person name="Johannesson H."/>
        </authorList>
    </citation>
    <scope>NUCLEOTIDE SEQUENCE</scope>
    <source>
        <strain evidence="7">CBS 955.72</strain>
    </source>
</reference>
<dbReference type="Pfam" id="PF13664">
    <property type="entry name" value="DUF4149"/>
    <property type="match status" value="1"/>
</dbReference>
<evidence type="ECO:0000256" key="2">
    <source>
        <dbReference type="ARBA" id="ARBA00022692"/>
    </source>
</evidence>
<gene>
    <name evidence="7" type="ORF">B0T25DRAFT_582627</name>
</gene>
<dbReference type="PANTHER" id="PTHR23241:SF102">
    <property type="entry name" value="LD23009P"/>
    <property type="match status" value="1"/>
</dbReference>